<keyword evidence="3" id="KW-0472">Membrane</keyword>
<evidence type="ECO:0000313" key="4">
    <source>
        <dbReference type="EMBL" id="GAA3949137.1"/>
    </source>
</evidence>
<feature type="transmembrane region" description="Helical" evidence="3">
    <location>
        <begin position="125"/>
        <end position="145"/>
    </location>
</feature>
<evidence type="ECO:0000313" key="5">
    <source>
        <dbReference type="Proteomes" id="UP001501337"/>
    </source>
</evidence>
<keyword evidence="3" id="KW-0812">Transmembrane</keyword>
<dbReference type="InterPro" id="IPR043130">
    <property type="entry name" value="CDP-OH_PTrfase_TM_dom"/>
</dbReference>
<proteinExistence type="inferred from homology"/>
<dbReference type="EMBL" id="BAABBO010000001">
    <property type="protein sequence ID" value="GAA3949137.1"/>
    <property type="molecule type" value="Genomic_DNA"/>
</dbReference>
<keyword evidence="1 2" id="KW-0808">Transferase</keyword>
<gene>
    <name evidence="4" type="ORF">GCM10022278_05420</name>
</gene>
<feature type="transmembrane region" description="Helical" evidence="3">
    <location>
        <begin position="91"/>
        <end position="113"/>
    </location>
</feature>
<keyword evidence="3" id="KW-1133">Transmembrane helix</keyword>
<keyword evidence="5" id="KW-1185">Reference proteome</keyword>
<dbReference type="InterPro" id="IPR000462">
    <property type="entry name" value="CDP-OH_P_trans"/>
</dbReference>
<evidence type="ECO:0000256" key="2">
    <source>
        <dbReference type="RuleBase" id="RU003750"/>
    </source>
</evidence>
<reference evidence="5" key="1">
    <citation type="journal article" date="2019" name="Int. J. Syst. Evol. Microbiol.">
        <title>The Global Catalogue of Microorganisms (GCM) 10K type strain sequencing project: providing services to taxonomists for standard genome sequencing and annotation.</title>
        <authorList>
            <consortium name="The Broad Institute Genomics Platform"/>
            <consortium name="The Broad Institute Genome Sequencing Center for Infectious Disease"/>
            <person name="Wu L."/>
            <person name="Ma J."/>
        </authorList>
    </citation>
    <scope>NUCLEOTIDE SEQUENCE [LARGE SCALE GENOMIC DNA]</scope>
    <source>
        <strain evidence="5">JCM 17555</strain>
    </source>
</reference>
<protein>
    <submittedName>
        <fullName evidence="4">CDP-alcohol phosphatidyltransferase family protein</fullName>
    </submittedName>
</protein>
<comment type="similarity">
    <text evidence="2">Belongs to the CDP-alcohol phosphatidyltransferase class-I family.</text>
</comment>
<dbReference type="Gene3D" id="1.20.120.1760">
    <property type="match status" value="1"/>
</dbReference>
<dbReference type="Proteomes" id="UP001501337">
    <property type="component" value="Unassembled WGS sequence"/>
</dbReference>
<name>A0ABP7NKE4_9GAMM</name>
<comment type="caution">
    <text evidence="4">The sequence shown here is derived from an EMBL/GenBank/DDBJ whole genome shotgun (WGS) entry which is preliminary data.</text>
</comment>
<dbReference type="PROSITE" id="PS00379">
    <property type="entry name" value="CDP_ALCOHOL_P_TRANSF"/>
    <property type="match status" value="1"/>
</dbReference>
<sequence length="242" mass="26144">MLLVTMAAGLAPQVTPGYPEKLWYIGLCIALYGIAGIILHFTWNRSQASGSRPFGWANRVTLFRTLITVALAGMVPFVTERMLPGEGGAMLWPYTMIGIATVCLLLDGVDGFIARKAQATSDFGARFDMEVDAAFILVLCILLWRTGVAPAWVLIIGLMRYGFVAAAVPLPALKAPLPPSLRRKTICVVQVVSLVICLHPMLEAETAKAILLTALLLLTGSFAKDVWDLLRGQPPVQGSVDH</sequence>
<dbReference type="Pfam" id="PF01066">
    <property type="entry name" value="CDP-OH_P_transf"/>
    <property type="match status" value="1"/>
</dbReference>
<dbReference type="InterPro" id="IPR048254">
    <property type="entry name" value="CDP_ALCOHOL_P_TRANSF_CS"/>
</dbReference>
<evidence type="ECO:0000256" key="1">
    <source>
        <dbReference type="ARBA" id="ARBA00022679"/>
    </source>
</evidence>
<evidence type="ECO:0000256" key="3">
    <source>
        <dbReference type="SAM" id="Phobius"/>
    </source>
</evidence>
<organism evidence="4 5">
    <name type="scientific">Allohahella marinimesophila</name>
    <dbReference type="NCBI Taxonomy" id="1054972"/>
    <lineage>
        <taxon>Bacteria</taxon>
        <taxon>Pseudomonadati</taxon>
        <taxon>Pseudomonadota</taxon>
        <taxon>Gammaproteobacteria</taxon>
        <taxon>Oceanospirillales</taxon>
        <taxon>Hahellaceae</taxon>
        <taxon>Allohahella</taxon>
    </lineage>
</organism>
<feature type="transmembrane region" description="Helical" evidence="3">
    <location>
        <begin position="22"/>
        <end position="41"/>
    </location>
</feature>
<accession>A0ABP7NKE4</accession>
<feature type="transmembrane region" description="Helical" evidence="3">
    <location>
        <begin position="62"/>
        <end position="79"/>
    </location>
</feature>